<dbReference type="PANTHER" id="PTHR37042:SF4">
    <property type="entry name" value="OUTER MEMBRANE PROTEIN RV1973"/>
    <property type="match status" value="1"/>
</dbReference>
<evidence type="ECO:0000313" key="5">
    <source>
        <dbReference type="EMBL" id="PQM45133.1"/>
    </source>
</evidence>
<keyword evidence="4" id="KW-0812">Transmembrane</keyword>
<gene>
    <name evidence="5" type="ORF">C1Y40_04698</name>
</gene>
<keyword evidence="4" id="KW-1133">Transmembrane helix</keyword>
<accession>A0A2S8BEP7</accession>
<protein>
    <recommendedName>
        <fullName evidence="7">Mce protein</fullName>
    </recommendedName>
</protein>
<dbReference type="EMBL" id="PPEA01000665">
    <property type="protein sequence ID" value="PQM45133.1"/>
    <property type="molecule type" value="Genomic_DNA"/>
</dbReference>
<evidence type="ECO:0000313" key="6">
    <source>
        <dbReference type="Proteomes" id="UP000238296"/>
    </source>
</evidence>
<evidence type="ECO:0000256" key="1">
    <source>
        <dbReference type="ARBA" id="ARBA00004370"/>
    </source>
</evidence>
<evidence type="ECO:0008006" key="7">
    <source>
        <dbReference type="Google" id="ProtNLM"/>
    </source>
</evidence>
<evidence type="ECO:0000256" key="2">
    <source>
        <dbReference type="ARBA" id="ARBA00023136"/>
    </source>
</evidence>
<dbReference type="GO" id="GO:0016020">
    <property type="term" value="C:membrane"/>
    <property type="evidence" value="ECO:0007669"/>
    <property type="project" value="UniProtKB-SubCell"/>
</dbReference>
<comment type="caution">
    <text evidence="5">The sequence shown here is derived from an EMBL/GenBank/DDBJ whole genome shotgun (WGS) entry which is preliminary data.</text>
</comment>
<keyword evidence="2 4" id="KW-0472">Membrane</keyword>
<proteinExistence type="predicted"/>
<evidence type="ECO:0000256" key="3">
    <source>
        <dbReference type="SAM" id="MobiDB-lite"/>
    </source>
</evidence>
<evidence type="ECO:0000256" key="4">
    <source>
        <dbReference type="SAM" id="Phobius"/>
    </source>
</evidence>
<comment type="subcellular location">
    <subcellularLocation>
        <location evidence="1">Membrane</location>
    </subcellularLocation>
</comment>
<feature type="transmembrane region" description="Helical" evidence="4">
    <location>
        <begin position="79"/>
        <end position="100"/>
    </location>
</feature>
<organism evidence="5 6">
    <name type="scientific">Mycobacterium talmoniae</name>
    <dbReference type="NCBI Taxonomy" id="1858794"/>
    <lineage>
        <taxon>Bacteria</taxon>
        <taxon>Bacillati</taxon>
        <taxon>Actinomycetota</taxon>
        <taxon>Actinomycetes</taxon>
        <taxon>Mycobacteriales</taxon>
        <taxon>Mycobacteriaceae</taxon>
        <taxon>Mycobacterium</taxon>
    </lineage>
</organism>
<sequence>MPKTRFNDVFDRLAEQVAADIERGPPTTPLRPHPRPPTTRRPRPRTRRPQPRTRPDDGAAGAEDCEAGPAVAGRWRRRAVPAVIAAIVVASLGFSGFLGWRLYEVHATTAAGEAALAAAKSYALVLTTLDSKSIDDNYTQAIDGATGEFKEAYSLGSAQLRQTLIDNNAAGKGVVVDAAVKSATKTKVEVLLFVDQSITNSVRSEPRIDRNRIQMTMELVDGRWLASQVELV</sequence>
<dbReference type="PANTHER" id="PTHR37042">
    <property type="entry name" value="OUTER MEMBRANE PROTEIN RV1973"/>
    <property type="match status" value="1"/>
</dbReference>
<name>A0A2S8BEP7_9MYCO</name>
<dbReference type="Proteomes" id="UP000238296">
    <property type="component" value="Unassembled WGS sequence"/>
</dbReference>
<reference evidence="5 6" key="1">
    <citation type="journal article" date="2017" name="Int. J. Syst. Evol. Microbiol.">
        <title>Mycobacterium talmoniae sp. nov., a slowly growing mycobacterium isolated from human respiratory samples.</title>
        <authorList>
            <person name="Davidson R.M."/>
            <person name="DeGroote M.A."/>
            <person name="Marola J.L."/>
            <person name="Buss S."/>
            <person name="Jones V."/>
            <person name="McNeil M.R."/>
            <person name="Freifeld A.G."/>
            <person name="Elaine Epperson L."/>
            <person name="Hasan N.A."/>
            <person name="Jackson M."/>
            <person name="Iwen P.C."/>
            <person name="Salfinger M."/>
            <person name="Strong M."/>
        </authorList>
    </citation>
    <scope>NUCLEOTIDE SEQUENCE [LARGE SCALE GENOMIC DNA]</scope>
    <source>
        <strain evidence="5 6">ATCC BAA-2683</strain>
    </source>
</reference>
<dbReference type="AlphaFoldDB" id="A0A2S8BEP7"/>
<feature type="compositionally biased region" description="Basic residues" evidence="3">
    <location>
        <begin position="32"/>
        <end position="51"/>
    </location>
</feature>
<feature type="region of interest" description="Disordered" evidence="3">
    <location>
        <begin position="17"/>
        <end position="66"/>
    </location>
</feature>